<gene>
    <name evidence="1" type="ORF">ADEAN_000447500</name>
</gene>
<sequence>MERCSHHKHGIFITIALPFTWESTEVGVRLYHVQALHGGWPSANEAYCGFPPSGSLSNQIDPYPVLLENLCQVLHRLGCESALGGLRAQVGVFREAFLPLPYCNQSNGNEEGP</sequence>
<name>A0A7G2CDH3_9TRYP</name>
<proteinExistence type="predicted"/>
<organism evidence="1 2">
    <name type="scientific">Angomonas deanei</name>
    <dbReference type="NCBI Taxonomy" id="59799"/>
    <lineage>
        <taxon>Eukaryota</taxon>
        <taxon>Discoba</taxon>
        <taxon>Euglenozoa</taxon>
        <taxon>Kinetoplastea</taxon>
        <taxon>Metakinetoplastina</taxon>
        <taxon>Trypanosomatida</taxon>
        <taxon>Trypanosomatidae</taxon>
        <taxon>Strigomonadinae</taxon>
        <taxon>Angomonas</taxon>
    </lineage>
</organism>
<dbReference type="Proteomes" id="UP000515908">
    <property type="component" value="Chromosome 08"/>
</dbReference>
<evidence type="ECO:0000313" key="2">
    <source>
        <dbReference type="Proteomes" id="UP000515908"/>
    </source>
</evidence>
<dbReference type="EMBL" id="LR877152">
    <property type="protein sequence ID" value="CAD2216997.1"/>
    <property type="molecule type" value="Genomic_DNA"/>
</dbReference>
<dbReference type="AlphaFoldDB" id="A0A7G2CDH3"/>
<dbReference type="VEuPathDB" id="TriTrypDB:ADEAN_000447500"/>
<keyword evidence="2" id="KW-1185">Reference proteome</keyword>
<evidence type="ECO:0000313" key="1">
    <source>
        <dbReference type="EMBL" id="CAD2216997.1"/>
    </source>
</evidence>
<protein>
    <submittedName>
        <fullName evidence="1">Uncharacterized protein</fullName>
    </submittedName>
</protein>
<accession>A0A7G2CDH3</accession>
<reference evidence="1 2" key="1">
    <citation type="submission" date="2020-08" db="EMBL/GenBank/DDBJ databases">
        <authorList>
            <person name="Newling K."/>
            <person name="Davey J."/>
            <person name="Forrester S."/>
        </authorList>
    </citation>
    <scope>NUCLEOTIDE SEQUENCE [LARGE SCALE GENOMIC DNA]</scope>
    <source>
        <strain evidence="2">Crithidia deanei Carvalho (ATCC PRA-265)</strain>
    </source>
</reference>